<dbReference type="GO" id="GO:0030115">
    <property type="term" value="C:S-layer"/>
    <property type="evidence" value="ECO:0007669"/>
    <property type="project" value="UniProtKB-SubCell"/>
</dbReference>
<sequence>MDNERALLGGAVVVVVAALLAAAVVPGAVTPPDDDPVRPGPVRVVDADIATGEITGRTAELDLFATLDHRGNPAKNVTVRFEATDAESGLLVAEDVVAVGDLTAEGERRVSTTLTVPRDGGYELEGVVYRNGTRVDEFSRRVSGVEALTPPYAESNVSFVDDPVLEPVTVSIVDAGADRTTLELGGWLTAVGPSEADSLSVTFVVRQAESNVVAARTSVDAGGLEEGRSETVTTEVSVPSEYNYYVDAILTREGVIVDTAGGVVNLDPTETIDRDESRRDVEFNASDFDRDGGPPDRQTAPGETPAQTPGFGPAVAVLALLTAGLLARRRR</sequence>
<feature type="domain" description="PGF-CTERM archaeal protein-sorting signal" evidence="3">
    <location>
        <begin position="308"/>
        <end position="330"/>
    </location>
</feature>
<dbReference type="Pfam" id="PF24318">
    <property type="entry name" value="DUF7490"/>
    <property type="match status" value="2"/>
</dbReference>
<proteinExistence type="predicted"/>
<protein>
    <submittedName>
        <fullName evidence="5">MYXO-CTERM domain-containing protein/PGF-CTERM protein</fullName>
    </submittedName>
</protein>
<feature type="domain" description="DUF7490" evidence="4">
    <location>
        <begin position="42"/>
        <end position="146"/>
    </location>
</feature>
<dbReference type="Pfam" id="PF18204">
    <property type="entry name" value="PGF-CTERM"/>
    <property type="match status" value="1"/>
</dbReference>
<evidence type="ECO:0000256" key="2">
    <source>
        <dbReference type="SAM" id="MobiDB-lite"/>
    </source>
</evidence>
<dbReference type="InterPro" id="IPR026371">
    <property type="entry name" value="PGF_CTERM"/>
</dbReference>
<reference evidence="6" key="1">
    <citation type="submission" date="2016-10" db="EMBL/GenBank/DDBJ databases">
        <authorList>
            <person name="Varghese N."/>
            <person name="Submissions S."/>
        </authorList>
    </citation>
    <scope>NUCLEOTIDE SEQUENCE [LARGE SCALE GENOMIC DNA]</scope>
    <source>
        <strain evidence="6">CGMCC 1.10329</strain>
    </source>
</reference>
<dbReference type="NCBIfam" id="TIGR04126">
    <property type="entry name" value="PGF_CTERM"/>
    <property type="match status" value="1"/>
</dbReference>
<dbReference type="AlphaFoldDB" id="A0A1I5M644"/>
<dbReference type="Proteomes" id="UP000183769">
    <property type="component" value="Unassembled WGS sequence"/>
</dbReference>
<name>A0A1I5M644_9EURY</name>
<dbReference type="EMBL" id="FOXI01000001">
    <property type="protein sequence ID" value="SFP05064.1"/>
    <property type="molecule type" value="Genomic_DNA"/>
</dbReference>
<keyword evidence="6" id="KW-1185">Reference proteome</keyword>
<feature type="domain" description="DUF7490" evidence="4">
    <location>
        <begin position="165"/>
        <end position="267"/>
    </location>
</feature>
<evidence type="ECO:0000256" key="1">
    <source>
        <dbReference type="ARBA" id="ARBA00022729"/>
    </source>
</evidence>
<evidence type="ECO:0000313" key="5">
    <source>
        <dbReference type="EMBL" id="SFP05064.1"/>
    </source>
</evidence>
<keyword evidence="1" id="KW-0732">Signal</keyword>
<dbReference type="GO" id="GO:0005886">
    <property type="term" value="C:plasma membrane"/>
    <property type="evidence" value="ECO:0007669"/>
    <property type="project" value="UniProtKB-SubCell"/>
</dbReference>
<feature type="region of interest" description="Disordered" evidence="2">
    <location>
        <begin position="266"/>
        <end position="311"/>
    </location>
</feature>
<evidence type="ECO:0000259" key="3">
    <source>
        <dbReference type="Pfam" id="PF18204"/>
    </source>
</evidence>
<accession>A0A1I5M644</accession>
<organism evidence="5 6">
    <name type="scientific">Halolamina pelagica</name>
    <dbReference type="NCBI Taxonomy" id="699431"/>
    <lineage>
        <taxon>Archaea</taxon>
        <taxon>Methanobacteriati</taxon>
        <taxon>Methanobacteriota</taxon>
        <taxon>Stenosarchaea group</taxon>
        <taxon>Halobacteria</taxon>
        <taxon>Halobacteriales</taxon>
        <taxon>Haloferacaceae</taxon>
    </lineage>
</organism>
<dbReference type="InterPro" id="IPR055913">
    <property type="entry name" value="DUF7490"/>
</dbReference>
<feature type="compositionally biased region" description="Basic and acidic residues" evidence="2">
    <location>
        <begin position="271"/>
        <end position="294"/>
    </location>
</feature>
<dbReference type="OrthoDB" id="50312at2157"/>
<evidence type="ECO:0000313" key="6">
    <source>
        <dbReference type="Proteomes" id="UP000183769"/>
    </source>
</evidence>
<dbReference type="RefSeq" id="WP_074874553.1">
    <property type="nucleotide sequence ID" value="NZ_FOXI01000001.1"/>
</dbReference>
<evidence type="ECO:0000259" key="4">
    <source>
        <dbReference type="Pfam" id="PF24318"/>
    </source>
</evidence>
<gene>
    <name evidence="5" type="ORF">SAMN05216277_101122</name>
</gene>